<accession>A0AA86TXD5</accession>
<name>A0AA86TXD5_9EUKA</name>
<evidence type="ECO:0000313" key="2">
    <source>
        <dbReference type="EMBL" id="CAI9932439.1"/>
    </source>
</evidence>
<dbReference type="EMBL" id="CATOUU010000517">
    <property type="protein sequence ID" value="CAI9932439.1"/>
    <property type="molecule type" value="Genomic_DNA"/>
</dbReference>
<feature type="region of interest" description="Disordered" evidence="1">
    <location>
        <begin position="174"/>
        <end position="203"/>
    </location>
</feature>
<comment type="caution">
    <text evidence="2">The sequence shown here is derived from an EMBL/GenBank/DDBJ whole genome shotgun (WGS) entry which is preliminary data.</text>
</comment>
<evidence type="ECO:0000313" key="4">
    <source>
        <dbReference type="Proteomes" id="UP001642409"/>
    </source>
</evidence>
<evidence type="ECO:0000313" key="3">
    <source>
        <dbReference type="EMBL" id="CAL6005776.1"/>
    </source>
</evidence>
<dbReference type="EMBL" id="CAXDID020000052">
    <property type="protein sequence ID" value="CAL6005776.1"/>
    <property type="molecule type" value="Genomic_DNA"/>
</dbReference>
<reference evidence="2" key="1">
    <citation type="submission" date="2023-06" db="EMBL/GenBank/DDBJ databases">
        <authorList>
            <person name="Kurt Z."/>
        </authorList>
    </citation>
    <scope>NUCLEOTIDE SEQUENCE</scope>
</reference>
<dbReference type="AlphaFoldDB" id="A0AA86TXD5"/>
<evidence type="ECO:0000256" key="1">
    <source>
        <dbReference type="SAM" id="MobiDB-lite"/>
    </source>
</evidence>
<protein>
    <submittedName>
        <fullName evidence="3">Hypothetical_protein</fullName>
    </submittedName>
</protein>
<organism evidence="2">
    <name type="scientific">Hexamita inflata</name>
    <dbReference type="NCBI Taxonomy" id="28002"/>
    <lineage>
        <taxon>Eukaryota</taxon>
        <taxon>Metamonada</taxon>
        <taxon>Diplomonadida</taxon>
        <taxon>Hexamitidae</taxon>
        <taxon>Hexamitinae</taxon>
        <taxon>Hexamita</taxon>
    </lineage>
</organism>
<reference evidence="3 4" key="2">
    <citation type="submission" date="2024-07" db="EMBL/GenBank/DDBJ databases">
        <authorList>
            <person name="Akdeniz Z."/>
        </authorList>
    </citation>
    <scope>NUCLEOTIDE SEQUENCE [LARGE SCALE GENOMIC DNA]</scope>
</reference>
<dbReference type="Proteomes" id="UP001642409">
    <property type="component" value="Unassembled WGS sequence"/>
</dbReference>
<proteinExistence type="predicted"/>
<gene>
    <name evidence="3" type="ORF">HINF_LOCUS19702</name>
    <name evidence="2" type="ORF">HINF_LOCUS20084</name>
</gene>
<sequence length="346" mass="40440">MAMNAVHRKIQSRGRPIQLLTVQSVIFQSADECQWVLGQEIRQQSLSLVKSACLQLVSEICQMLFIFGVVCAPDRDSSGIFIRLKKQPQKQTDTYSLTLIYFCFRNILYTTSITLYSRPIDIFKFQTEQIKTPKQLYLYKYMSYHFIKLYNTNTKISHLEYIFEHLPSKYKPQLSPTYNQYSKTRKGNKGDPGDPPDEQSGTPILKGNADIAIEYQNKHYFWDLCICQNNSTMNREYKSKLETHAKNYKVPQDQILPLVISDHLTIHQESLTHIKKFIKNPQNLLNQIGKSILIAHSNRTLSYNQKIKQHSRNEQSSIQYDLENNHDHRDTNNNQTLEITISKHMI</sequence>
<keyword evidence="4" id="KW-1185">Reference proteome</keyword>